<comment type="similarity">
    <text evidence="1">Belongs to the TrbG/VirB9 family.</text>
</comment>
<dbReference type="InterPro" id="IPR033645">
    <property type="entry name" value="VirB9/CagX/TrbG_C"/>
</dbReference>
<reference evidence="3" key="1">
    <citation type="submission" date="2017-04" db="EMBL/GenBank/DDBJ databases">
        <title>Population genomics of picophytoplankton unveils novel chromosome hypervariability.</title>
        <authorList>
            <consortium name="DOE Joint Genome Institute"/>
            <person name="Blanc-Mathieu R."/>
            <person name="Krasovec M."/>
            <person name="Hebrard M."/>
            <person name="Yau S."/>
            <person name="Desgranges E."/>
            <person name="Martin J."/>
            <person name="Schackwitz W."/>
            <person name="Kuo A."/>
            <person name="Salin G."/>
            <person name="Donnadieu C."/>
            <person name="Desdevises Y."/>
            <person name="Sanchez-Ferandin S."/>
            <person name="Moreau H."/>
            <person name="Rivals E."/>
            <person name="Grigoriev I.V."/>
            <person name="Grimsley N."/>
            <person name="Eyre-Walker A."/>
            <person name="Piganeau G."/>
        </authorList>
    </citation>
    <scope>NUCLEOTIDE SEQUENCE [LARGE SCALE GENOMIC DNA]</scope>
    <source>
        <strain evidence="3">RCC 1115</strain>
    </source>
</reference>
<sequence>MNAIQVYPYTVGALYQVYCAPEQVTDIVLQPGEELVSVSAGDTVRWVLGDTVSGAGTDAQAHILIKPTQAGLKTNLIITTSLRAYHLELRAFAETYMAAVSWRYADQQLVTRVARSGAAPASASPAGLQLERLKFRYDLDGDFPHWRPDRVFDDGRKVYIQFPARLDQGEAPALFVIGRDGKSQLVNYRMSGDYYVVDRLFARAELRLGEKRQDVVKIARNDLGSAKP</sequence>
<dbReference type="Gene3D" id="2.60.40.2500">
    <property type="match status" value="1"/>
</dbReference>
<dbReference type="Pfam" id="PF03524">
    <property type="entry name" value="CagX"/>
    <property type="match status" value="1"/>
</dbReference>
<dbReference type="EMBL" id="KZ155818">
    <property type="protein sequence ID" value="OUS44505.1"/>
    <property type="molecule type" value="Genomic_DNA"/>
</dbReference>
<organism evidence="3">
    <name type="scientific">Ostreococcus tauri</name>
    <name type="common">Marine green alga</name>
    <dbReference type="NCBI Taxonomy" id="70448"/>
    <lineage>
        <taxon>Eukaryota</taxon>
        <taxon>Viridiplantae</taxon>
        <taxon>Chlorophyta</taxon>
        <taxon>Mamiellophyceae</taxon>
        <taxon>Mamiellales</taxon>
        <taxon>Bathycoccaceae</taxon>
        <taxon>Ostreococcus</taxon>
    </lineage>
</organism>
<proteinExistence type="inferred from homology"/>
<dbReference type="InterPro" id="IPR038161">
    <property type="entry name" value="VirB9/CagX/TrbG_C_sf"/>
</dbReference>
<keyword evidence="2" id="KW-0732">Signal</keyword>
<accession>A0A1Y5IC16</accession>
<protein>
    <submittedName>
        <fullName evidence="3">Conjugal transfer protein-domain-containing protein</fullName>
    </submittedName>
</protein>
<evidence type="ECO:0000256" key="2">
    <source>
        <dbReference type="ARBA" id="ARBA00022729"/>
    </source>
</evidence>
<dbReference type="NCBIfam" id="TIGR02775">
    <property type="entry name" value="TrbG_Ti"/>
    <property type="match status" value="1"/>
</dbReference>
<gene>
    <name evidence="3" type="ORF">BE221DRAFT_83503</name>
</gene>
<dbReference type="Proteomes" id="UP000195557">
    <property type="component" value="Unassembled WGS sequence"/>
</dbReference>
<name>A0A1Y5IC16_OSTTA</name>
<dbReference type="InterPro" id="IPR014142">
    <property type="entry name" value="TrbG_Ti"/>
</dbReference>
<evidence type="ECO:0000313" key="3">
    <source>
        <dbReference type="EMBL" id="OUS44505.1"/>
    </source>
</evidence>
<evidence type="ECO:0000256" key="1">
    <source>
        <dbReference type="ARBA" id="ARBA00006135"/>
    </source>
</evidence>
<dbReference type="AlphaFoldDB" id="A0A1Y5IC16"/>
<dbReference type="CDD" id="cd06911">
    <property type="entry name" value="VirB9_CagX_TrbG"/>
    <property type="match status" value="1"/>
</dbReference>
<dbReference type="InterPro" id="IPR010258">
    <property type="entry name" value="Conjugal_tfr_TrbG/VirB9/CagX"/>
</dbReference>